<accession>U2IQ99</accession>
<gene>
    <name evidence="1" type="ORF">HMPREF1557_01238</name>
</gene>
<proteinExistence type="predicted"/>
<evidence type="ECO:0000313" key="2">
    <source>
        <dbReference type="Proteomes" id="UP000016617"/>
    </source>
</evidence>
<dbReference type="AlphaFoldDB" id="U2IQ99"/>
<organism evidence="1 2">
    <name type="scientific">Streptococcus sobrinus W1703</name>
    <dbReference type="NCBI Taxonomy" id="1227275"/>
    <lineage>
        <taxon>Bacteria</taxon>
        <taxon>Bacillati</taxon>
        <taxon>Bacillota</taxon>
        <taxon>Bacilli</taxon>
        <taxon>Lactobacillales</taxon>
        <taxon>Streptococcaceae</taxon>
        <taxon>Streptococcus</taxon>
    </lineage>
</organism>
<dbReference type="InterPro" id="IPR000801">
    <property type="entry name" value="Esterase-like"/>
</dbReference>
<dbReference type="Gene3D" id="3.40.50.1820">
    <property type="entry name" value="alpha/beta hydrolase"/>
    <property type="match status" value="1"/>
</dbReference>
<dbReference type="InterPro" id="IPR050583">
    <property type="entry name" value="Mycobacterial_A85_antigen"/>
</dbReference>
<dbReference type="PANTHER" id="PTHR48098:SF3">
    <property type="entry name" value="IRON(III) ENTEROBACTIN ESTERASE"/>
    <property type="match status" value="1"/>
</dbReference>
<dbReference type="SUPFAM" id="SSF53474">
    <property type="entry name" value="alpha/beta-Hydrolases"/>
    <property type="match status" value="1"/>
</dbReference>
<sequence length="273" mass="31677">MTYFLNKLEGKGRSSLEHLLVSIMHFESRSQWSGELGRKMYFNVYGHAGKPIIVFPSSGGSQNEYGDFGMIEACQDFIDRGLVKFYTPDSLDNESWLCESKSPHDMALAHEAYDRYIVNELVPLIRYESNWQGPMMATGCSMGAFHAINFALRHPDLFDIAVAQSGVYDARFFTGEYYGDPAVYYNSPIDYLWNQEDPWFLDRYRQNAYIVSVGQGDWEGPHIADTMRLEEAFSHKSIPGWFDYWGNDVAHDWPWWRQQMPYFLGKLEEDGRI</sequence>
<reference evidence="1 2" key="1">
    <citation type="submission" date="2013-06" db="EMBL/GenBank/DDBJ databases">
        <authorList>
            <person name="Weinstock G."/>
            <person name="Sodergren E."/>
            <person name="Lobos E.A."/>
            <person name="Fulton L."/>
            <person name="Fulton R."/>
            <person name="Courtney L."/>
            <person name="Fronick C."/>
            <person name="O'Laughlin M."/>
            <person name="Godfrey J."/>
            <person name="Wilson R.M."/>
            <person name="Miner T."/>
            <person name="Farmer C."/>
            <person name="Delehaunty K."/>
            <person name="Cordes M."/>
            <person name="Minx P."/>
            <person name="Tomlinson C."/>
            <person name="Chen J."/>
            <person name="Wollam A."/>
            <person name="Pepin K.H."/>
            <person name="Bhonagiri V."/>
            <person name="Zhang X."/>
            <person name="Warren W."/>
            <person name="Mitreva M."/>
            <person name="Mardis E.R."/>
            <person name="Wilson R.K."/>
        </authorList>
    </citation>
    <scope>NUCLEOTIDE SEQUENCE [LARGE SCALE GENOMIC DNA]</scope>
    <source>
        <strain evidence="1 2">W1703</strain>
    </source>
</reference>
<dbReference type="EMBL" id="AWVA01000076">
    <property type="protein sequence ID" value="ERJ76076.1"/>
    <property type="molecule type" value="Genomic_DNA"/>
</dbReference>
<dbReference type="PATRIC" id="fig|1227275.3.peg.1097"/>
<comment type="caution">
    <text evidence="1">The sequence shown here is derived from an EMBL/GenBank/DDBJ whole genome shotgun (WGS) entry which is preliminary data.</text>
</comment>
<dbReference type="HOGENOM" id="CLU_090325_0_0_9"/>
<evidence type="ECO:0000313" key="1">
    <source>
        <dbReference type="EMBL" id="ERJ76076.1"/>
    </source>
</evidence>
<dbReference type="Pfam" id="PF00756">
    <property type="entry name" value="Esterase"/>
    <property type="match status" value="1"/>
</dbReference>
<dbReference type="PANTHER" id="PTHR48098">
    <property type="entry name" value="ENTEROCHELIN ESTERASE-RELATED"/>
    <property type="match status" value="1"/>
</dbReference>
<dbReference type="InterPro" id="IPR029058">
    <property type="entry name" value="AB_hydrolase_fold"/>
</dbReference>
<name>U2IQ99_9STRE</name>
<protein>
    <submittedName>
        <fullName evidence="1">Putative esterase</fullName>
    </submittedName>
</protein>
<dbReference type="Proteomes" id="UP000016617">
    <property type="component" value="Unassembled WGS sequence"/>
</dbReference>